<feature type="compositionally biased region" description="Polar residues" evidence="1">
    <location>
        <begin position="1256"/>
        <end position="1271"/>
    </location>
</feature>
<keyword evidence="6" id="KW-1185">Reference proteome</keyword>
<dbReference type="FunCoup" id="A0A151Z3J1">
    <property type="interactions" value="12"/>
</dbReference>
<dbReference type="InterPro" id="IPR011993">
    <property type="entry name" value="PH-like_dom_sf"/>
</dbReference>
<dbReference type="InterPro" id="IPR014772">
    <property type="entry name" value="Munc13_dom-2"/>
</dbReference>
<evidence type="ECO:0000259" key="3">
    <source>
        <dbReference type="PROSITE" id="PS51258"/>
    </source>
</evidence>
<reference evidence="5 6" key="1">
    <citation type="submission" date="2015-12" db="EMBL/GenBank/DDBJ databases">
        <title>Dictyostelia acquired genes for synthesis and detection of signals that induce cell-type specialization by lateral gene transfer from prokaryotes.</title>
        <authorList>
            <person name="Gloeckner G."/>
            <person name="Schaap P."/>
        </authorList>
    </citation>
    <scope>NUCLEOTIDE SEQUENCE [LARGE SCALE GENOMIC DNA]</scope>
    <source>
        <strain evidence="5 6">TK</strain>
    </source>
</reference>
<feature type="region of interest" description="Disordered" evidence="1">
    <location>
        <begin position="66"/>
        <end position="89"/>
    </location>
</feature>
<dbReference type="Pfam" id="PF25761">
    <property type="entry name" value="TPR_PATROL1"/>
    <property type="match status" value="1"/>
</dbReference>
<organism evidence="5 6">
    <name type="scientific">Tieghemostelium lacteum</name>
    <name type="common">Slime mold</name>
    <name type="synonym">Dictyostelium lacteum</name>
    <dbReference type="NCBI Taxonomy" id="361077"/>
    <lineage>
        <taxon>Eukaryota</taxon>
        <taxon>Amoebozoa</taxon>
        <taxon>Evosea</taxon>
        <taxon>Eumycetozoa</taxon>
        <taxon>Dictyostelia</taxon>
        <taxon>Dictyosteliales</taxon>
        <taxon>Raperosteliaceae</taxon>
        <taxon>Tieghemostelium</taxon>
    </lineage>
</organism>
<proteinExistence type="predicted"/>
<dbReference type="EMBL" id="LODT01000051">
    <property type="protein sequence ID" value="KYQ88533.1"/>
    <property type="molecule type" value="Genomic_DNA"/>
</dbReference>
<dbReference type="InterPro" id="IPR057984">
    <property type="entry name" value="PATROL1_C"/>
</dbReference>
<evidence type="ECO:0000313" key="5">
    <source>
        <dbReference type="EMBL" id="KYQ88533.1"/>
    </source>
</evidence>
<protein>
    <recommendedName>
        <fullName evidence="7">C2 domain-containing protein</fullName>
    </recommendedName>
</protein>
<dbReference type="SMART" id="SM00239">
    <property type="entry name" value="C2"/>
    <property type="match status" value="1"/>
</dbReference>
<comment type="caution">
    <text evidence="5">The sequence shown here is derived from an EMBL/GenBank/DDBJ whole genome shotgun (WGS) entry which is preliminary data.</text>
</comment>
<dbReference type="InterPro" id="IPR000008">
    <property type="entry name" value="C2_dom"/>
</dbReference>
<dbReference type="OrthoDB" id="67700at2759"/>
<accession>A0A151Z3J1</accession>
<feature type="region of interest" description="Disordered" evidence="1">
    <location>
        <begin position="1252"/>
        <end position="1271"/>
    </location>
</feature>
<evidence type="ECO:0008006" key="7">
    <source>
        <dbReference type="Google" id="ProtNLM"/>
    </source>
</evidence>
<sequence>MNTNKLNINVLDFKLVSDSVSNLGLGFDHLKKVVHNHDFAAYFSMNSAEDSPTALFKHHHHSKFATEDQIKDEDKKSELPTKQDEQHQKPIEMNKLVPSKSFMSLLIQNEYNATVSLKVTSPDTSKSPALQISNNPNINVIYTYFLSELLISQPLNSIRKTMSVFQEHFKLTDDQHKILEKRSYALCKYYLLELKSRKEKLESDKIFNAGDFKDQESFKQWKQSQLKMVTDLLAVGEKLPHYLQTVIFKVIKGTDLPIKDVETKSTDAYVCLGFSSSTNEKPYHAKSLFKTTVQKKNLNPVWNECFVMHSEKLEDNVIVVSLYDEDMITKHDFIGHSLVHLDEYKHTVPRADIEQSHHLIFKKKKKSILSSILHTSSGVDNSKVNSEIYIQFYPIIREILNHQNNVCNDPEIQSLIQSDHKECVHGLVKYFIGEDGEGIRVPIEIIDLVEIYEKRVGLSPIYRLTATLERLLQIFSISKDSLEEIKKQLFLLNNEVKNHPHSNQEQKLYITTKKSVRVLVKKLLQKYAITFPAVIDDENKVCGISDENRKLLKLTVEILFSTYTNNEPIVLKLNHCIQKFFPYFYALVKEKSQVALKTDKEFDNIVSLLNIYDSVEVQLNSDLDVYSSLFPSDLELSSKSVVAYYKLLKEETLLQLSKETEVCMETFTLLKKIQKLHNGILSEYLDAELKDEKMDLDKIFDKFVSMWIEESKVQFQSWIERSVKSETWEPLDMKNKILHSASVHDLFSILEIGKNHILTLGLSLKDHLSDFIGLIDMIYQEYLDMVMNSVLSELKDLFLDKSQENNKYFKTLIDQIIKCNDVNTSKTSTEEEKQAKVDSQLSNTICIQLNSLEYSRVLLDEFVTSMEDKLKDNDEIPSGMVSDEFRKTFNASKQRYEYLTDLVISKIGQWIKISLGIMMDPIKELMSKADPWSAIEFQDEKIQELIDPLFTFLNNELSILSNNLYPTTFNKFIKGVWLTIWKECERTLFPNSLKKNVHPGQLNYKLSLIMNIYQYIEEFFNASGKGLSQDQLRSSAEYLFFRLPIYLLPCSDLVQIFEKKDFNANNDLVKLSNEFSKKYNLPISNSKNSFNSYLKEFHVLLSLHTKKSENDAKKILNSVQDHYKIKHIKERFNIPDDGASSEQLLDKFKCKSSFGVPTEVYVLKNYICWSSYLSYNENHVLIHYKDITAIQKHTFNGSNSIHILTADHRTHDLWSFKPLKRDRAFRNISNQAHNFNEKIQIVDQQQDIDDNKVVQPQQSSPKSEPIKNNQPLSKDEKIISEYSVFKHGIVGKLTLSDQYLYYHNSITGSSQKYLWSDINTVRKDGTSFLPLGVRIIFKSGKEKLFTGFYDKTKLYNEISQTKSLYQTKHQLLSK</sequence>
<dbReference type="InParanoid" id="A0A151Z3J1"/>
<dbReference type="Gene3D" id="2.60.40.150">
    <property type="entry name" value="C2 domain"/>
    <property type="match status" value="1"/>
</dbReference>
<dbReference type="InterPro" id="IPR014770">
    <property type="entry name" value="Munc13_1"/>
</dbReference>
<dbReference type="Gene3D" id="1.20.58.1100">
    <property type="match status" value="1"/>
</dbReference>
<dbReference type="InterPro" id="IPR035892">
    <property type="entry name" value="C2_domain_sf"/>
</dbReference>
<dbReference type="CDD" id="cd00030">
    <property type="entry name" value="C2"/>
    <property type="match status" value="1"/>
</dbReference>
<evidence type="ECO:0000256" key="1">
    <source>
        <dbReference type="SAM" id="MobiDB-lite"/>
    </source>
</evidence>
<dbReference type="PROSITE" id="PS50004">
    <property type="entry name" value="C2"/>
    <property type="match status" value="1"/>
</dbReference>
<dbReference type="SUPFAM" id="SSF49562">
    <property type="entry name" value="C2 domain (Calcium/lipid-binding domain, CaLB)"/>
    <property type="match status" value="1"/>
</dbReference>
<dbReference type="PANTHER" id="PTHR47263:SF1">
    <property type="entry name" value="C2 DOMAIN PROTEIN (AFU_ORTHOLOGUE AFUA_7G02350)"/>
    <property type="match status" value="1"/>
</dbReference>
<dbReference type="PROSITE" id="PS51258">
    <property type="entry name" value="MHD1"/>
    <property type="match status" value="1"/>
</dbReference>
<dbReference type="Gene3D" id="2.30.29.30">
    <property type="entry name" value="Pleckstrin-homology domain (PH domain)/Phosphotyrosine-binding domain (PTB)"/>
    <property type="match status" value="2"/>
</dbReference>
<dbReference type="PROSITE" id="PS51259">
    <property type="entry name" value="MHD2"/>
    <property type="match status" value="1"/>
</dbReference>
<evidence type="ECO:0000313" key="6">
    <source>
        <dbReference type="Proteomes" id="UP000076078"/>
    </source>
</evidence>
<evidence type="ECO:0000259" key="4">
    <source>
        <dbReference type="PROSITE" id="PS51259"/>
    </source>
</evidence>
<dbReference type="Pfam" id="PF00168">
    <property type="entry name" value="C2"/>
    <property type="match status" value="1"/>
</dbReference>
<evidence type="ECO:0000259" key="2">
    <source>
        <dbReference type="PROSITE" id="PS50004"/>
    </source>
</evidence>
<dbReference type="Proteomes" id="UP000076078">
    <property type="component" value="Unassembled WGS sequence"/>
</dbReference>
<dbReference type="STRING" id="361077.A0A151Z3J1"/>
<feature type="domain" description="MHD2" evidence="4">
    <location>
        <begin position="943"/>
        <end position="1057"/>
    </location>
</feature>
<name>A0A151Z3J1_TIELA</name>
<gene>
    <name evidence="5" type="ORF">DLAC_11258</name>
</gene>
<feature type="domain" description="MHD1" evidence="3">
    <location>
        <begin position="667"/>
        <end position="797"/>
    </location>
</feature>
<dbReference type="PANTHER" id="PTHR47263">
    <property type="entry name" value="ADENYLATE CYCLASE ACTIVATION PROTEIN GIT1"/>
    <property type="match status" value="1"/>
</dbReference>
<dbReference type="InterPro" id="IPR052811">
    <property type="entry name" value="Glucose_resp_signaling"/>
</dbReference>
<feature type="domain" description="C2" evidence="2">
    <location>
        <begin position="227"/>
        <end position="357"/>
    </location>
</feature>
<dbReference type="Gene3D" id="1.10.357.50">
    <property type="match status" value="1"/>
</dbReference>
<dbReference type="OMA" id="KFIKGVW"/>